<name>A0A0P1ACL3_PLAHL</name>
<accession>A0A0P1ACL3</accession>
<sequence>MDRGCGETADPLAALEAEYAAVLEQDLHYGKDEESIGESYTLLPSSPCNSEDDVLDDDTYTEITSTSVPVITEVPVQQIASHIQEDKRAVIMQCMKQVKVRPPPWVEASKLTDDELINIVRKQLILKTSNAF</sequence>
<proteinExistence type="predicted"/>
<dbReference type="OrthoDB" id="167254at2759"/>
<dbReference type="OMA" id="RAVIMQC"/>
<reference evidence="2" key="1">
    <citation type="submission" date="2014-09" db="EMBL/GenBank/DDBJ databases">
        <authorList>
            <person name="Sharma Rahul"/>
            <person name="Thines Marco"/>
        </authorList>
    </citation>
    <scope>NUCLEOTIDE SEQUENCE [LARGE SCALE GENOMIC DNA]</scope>
</reference>
<evidence type="ECO:0000313" key="1">
    <source>
        <dbReference type="EMBL" id="CEG38423.1"/>
    </source>
</evidence>
<evidence type="ECO:0000313" key="2">
    <source>
        <dbReference type="Proteomes" id="UP000054928"/>
    </source>
</evidence>
<organism evidence="1 2">
    <name type="scientific">Plasmopara halstedii</name>
    <name type="common">Downy mildew of sunflower</name>
    <dbReference type="NCBI Taxonomy" id="4781"/>
    <lineage>
        <taxon>Eukaryota</taxon>
        <taxon>Sar</taxon>
        <taxon>Stramenopiles</taxon>
        <taxon>Oomycota</taxon>
        <taxon>Peronosporomycetes</taxon>
        <taxon>Peronosporales</taxon>
        <taxon>Peronosporaceae</taxon>
        <taxon>Plasmopara</taxon>
    </lineage>
</organism>
<dbReference type="AlphaFoldDB" id="A0A0P1ACL3"/>
<dbReference type="GeneID" id="36403556"/>
<dbReference type="EMBL" id="CCYD01000322">
    <property type="protein sequence ID" value="CEG38423.1"/>
    <property type="molecule type" value="Genomic_DNA"/>
</dbReference>
<dbReference type="Proteomes" id="UP000054928">
    <property type="component" value="Unassembled WGS sequence"/>
</dbReference>
<keyword evidence="2" id="KW-1185">Reference proteome</keyword>
<dbReference type="RefSeq" id="XP_024574792.1">
    <property type="nucleotide sequence ID" value="XM_024723857.1"/>
</dbReference>
<protein>
    <submittedName>
        <fullName evidence="1">Uncharacterized protein</fullName>
    </submittedName>
</protein>